<dbReference type="Pfam" id="PF05726">
    <property type="entry name" value="Pirin_C"/>
    <property type="match status" value="1"/>
</dbReference>
<dbReference type="PANTHER" id="PTHR13903">
    <property type="entry name" value="PIRIN-RELATED"/>
    <property type="match status" value="1"/>
</dbReference>
<dbReference type="PANTHER" id="PTHR13903:SF8">
    <property type="entry name" value="PIRIN"/>
    <property type="match status" value="1"/>
</dbReference>
<keyword evidence="8" id="KW-1185">Reference proteome</keyword>
<dbReference type="PIRSF" id="PIRSF006232">
    <property type="entry name" value="Pirin"/>
    <property type="match status" value="1"/>
</dbReference>
<evidence type="ECO:0000259" key="5">
    <source>
        <dbReference type="Pfam" id="PF02678"/>
    </source>
</evidence>
<dbReference type="OrthoDB" id="9780903at2"/>
<feature type="binding site" evidence="2">
    <location>
        <position position="67"/>
    </location>
    <ligand>
        <name>Fe cation</name>
        <dbReference type="ChEBI" id="CHEBI:24875"/>
    </ligand>
</feature>
<feature type="binding site" evidence="2">
    <location>
        <position position="111"/>
    </location>
    <ligand>
        <name>Fe cation</name>
        <dbReference type="ChEBI" id="CHEBI:24875"/>
    </ligand>
</feature>
<evidence type="ECO:0000256" key="3">
    <source>
        <dbReference type="RuleBase" id="RU003457"/>
    </source>
</evidence>
<comment type="caution">
    <text evidence="7">The sequence shown here is derived from an EMBL/GenBank/DDBJ whole genome shotgun (WGS) entry which is preliminary data.</text>
</comment>
<dbReference type="CDD" id="cd02247">
    <property type="entry name" value="cupin_pirin_C"/>
    <property type="match status" value="1"/>
</dbReference>
<dbReference type="Gene3D" id="2.60.120.10">
    <property type="entry name" value="Jelly Rolls"/>
    <property type="match status" value="2"/>
</dbReference>
<accession>A0A370QQN6</accession>
<dbReference type="EMBL" id="QRAP01000005">
    <property type="protein sequence ID" value="RDK91049.1"/>
    <property type="molecule type" value="Genomic_DNA"/>
</dbReference>
<keyword evidence="2" id="KW-0408">Iron</keyword>
<comment type="cofactor">
    <cofactor evidence="2">
        <name>Fe cation</name>
        <dbReference type="ChEBI" id="CHEBI:24875"/>
    </cofactor>
    <text evidence="2">Binds 1 Fe cation per subunit.</text>
</comment>
<feature type="binding site" evidence="2">
    <location>
        <position position="65"/>
    </location>
    <ligand>
        <name>Fe cation</name>
        <dbReference type="ChEBI" id="CHEBI:24875"/>
    </ligand>
</feature>
<feature type="binding site" evidence="2">
    <location>
        <position position="109"/>
    </location>
    <ligand>
        <name>Fe cation</name>
        <dbReference type="ChEBI" id="CHEBI:24875"/>
    </ligand>
</feature>
<feature type="domain" description="Pirin N-terminal" evidence="5">
    <location>
        <begin position="27"/>
        <end position="127"/>
    </location>
</feature>
<dbReference type="InterPro" id="IPR003829">
    <property type="entry name" value="Pirin_N_dom"/>
</dbReference>
<gene>
    <name evidence="7" type="ORF">C8D90_105337</name>
</gene>
<name>A0A370QQN6_9GAMM</name>
<evidence type="ECO:0000256" key="2">
    <source>
        <dbReference type="PIRSR" id="PIRSR006232-1"/>
    </source>
</evidence>
<evidence type="ECO:0008006" key="9">
    <source>
        <dbReference type="Google" id="ProtNLM"/>
    </source>
</evidence>
<dbReference type="InterPro" id="IPR014710">
    <property type="entry name" value="RmlC-like_jellyroll"/>
</dbReference>
<sequence>MANEKNVETPAVQRITSRIKDVGGIPVARALPVKERRLIGAWCFLDHAGPSVFRGDADAMHVGPHPHTGLQTFTWMLQGELLHRDSLGYEQIIRPGQVNLMTAGRGIAHSENSVPGERQLHAAQLWIALPEAVKNIAPRFDHYPRLPQWQLQGVHYTLLTGEFDAYKAPTLSFSPLVAVDASAQHQADVTLALRGDFEYGVFVLEGEIRLNEEVFIQDELAYLGLNHTKLNVALSPGARILLLGGEPLGENVMMWWNFVGRSKQELQQAVDDWNENSGRFGEVAGDTQAPTPAPQMP</sequence>
<dbReference type="CDD" id="cd02909">
    <property type="entry name" value="cupin_pirin_N"/>
    <property type="match status" value="1"/>
</dbReference>
<reference evidence="7 8" key="1">
    <citation type="submission" date="2018-07" db="EMBL/GenBank/DDBJ databases">
        <title>Genomic Encyclopedia of Type Strains, Phase IV (KMG-IV): sequencing the most valuable type-strain genomes for metagenomic binning, comparative biology and taxonomic classification.</title>
        <authorList>
            <person name="Goeker M."/>
        </authorList>
    </citation>
    <scope>NUCLEOTIDE SEQUENCE [LARGE SCALE GENOMIC DNA]</scope>
    <source>
        <strain evidence="7 8">DSM 103736</strain>
    </source>
</reference>
<feature type="region of interest" description="Disordered" evidence="4">
    <location>
        <begin position="277"/>
        <end position="297"/>
    </location>
</feature>
<dbReference type="Pfam" id="PF02678">
    <property type="entry name" value="Pirin"/>
    <property type="match status" value="1"/>
</dbReference>
<dbReference type="InterPro" id="IPR011051">
    <property type="entry name" value="RmlC_Cupin_sf"/>
</dbReference>
<dbReference type="InterPro" id="IPR008778">
    <property type="entry name" value="Pirin_C_dom"/>
</dbReference>
<dbReference type="GO" id="GO:0046872">
    <property type="term" value="F:metal ion binding"/>
    <property type="evidence" value="ECO:0007669"/>
    <property type="project" value="UniProtKB-KW"/>
</dbReference>
<evidence type="ECO:0000313" key="7">
    <source>
        <dbReference type="EMBL" id="RDK91049.1"/>
    </source>
</evidence>
<proteinExistence type="inferred from homology"/>
<organism evidence="7 8">
    <name type="scientific">Enterobacillus tribolii</name>
    <dbReference type="NCBI Taxonomy" id="1487935"/>
    <lineage>
        <taxon>Bacteria</taxon>
        <taxon>Pseudomonadati</taxon>
        <taxon>Pseudomonadota</taxon>
        <taxon>Gammaproteobacteria</taxon>
        <taxon>Enterobacterales</taxon>
        <taxon>Hafniaceae</taxon>
        <taxon>Enterobacillus</taxon>
    </lineage>
</organism>
<dbReference type="InterPro" id="IPR012093">
    <property type="entry name" value="Pirin"/>
</dbReference>
<dbReference type="RefSeq" id="WP_115458861.1">
    <property type="nucleotide sequence ID" value="NZ_QRAP01000005.1"/>
</dbReference>
<evidence type="ECO:0000259" key="6">
    <source>
        <dbReference type="Pfam" id="PF05726"/>
    </source>
</evidence>
<feature type="domain" description="Pirin C-terminal" evidence="6">
    <location>
        <begin position="179"/>
        <end position="276"/>
    </location>
</feature>
<keyword evidence="2" id="KW-0479">Metal-binding</keyword>
<evidence type="ECO:0000256" key="1">
    <source>
        <dbReference type="ARBA" id="ARBA00008416"/>
    </source>
</evidence>
<comment type="similarity">
    <text evidence="1 3">Belongs to the pirin family.</text>
</comment>
<dbReference type="SUPFAM" id="SSF51182">
    <property type="entry name" value="RmlC-like cupins"/>
    <property type="match status" value="1"/>
</dbReference>
<dbReference type="AlphaFoldDB" id="A0A370QQN6"/>
<dbReference type="Proteomes" id="UP000254848">
    <property type="component" value="Unassembled WGS sequence"/>
</dbReference>
<evidence type="ECO:0000256" key="4">
    <source>
        <dbReference type="SAM" id="MobiDB-lite"/>
    </source>
</evidence>
<evidence type="ECO:0000313" key="8">
    <source>
        <dbReference type="Proteomes" id="UP000254848"/>
    </source>
</evidence>
<protein>
    <recommendedName>
        <fullName evidence="9">Quercetin 2,3-dioxygenase</fullName>
    </recommendedName>
</protein>